<comment type="caution">
    <text evidence="2">The sequence shown here is derived from an EMBL/GenBank/DDBJ whole genome shotgun (WGS) entry which is preliminary data.</text>
</comment>
<organism evidence="2 3">
    <name type="scientific">Pedobacter mendelii</name>
    <dbReference type="NCBI Taxonomy" id="1908240"/>
    <lineage>
        <taxon>Bacteria</taxon>
        <taxon>Pseudomonadati</taxon>
        <taxon>Bacteroidota</taxon>
        <taxon>Sphingobacteriia</taxon>
        <taxon>Sphingobacteriales</taxon>
        <taxon>Sphingobacteriaceae</taxon>
        <taxon>Pedobacter</taxon>
    </lineage>
</organism>
<dbReference type="Pfam" id="PF01966">
    <property type="entry name" value="HD"/>
    <property type="match status" value="1"/>
</dbReference>
<dbReference type="EMBL" id="BMDJ01000011">
    <property type="protein sequence ID" value="GGI28595.1"/>
    <property type="molecule type" value="Genomic_DNA"/>
</dbReference>
<dbReference type="Gene3D" id="1.10.3210.10">
    <property type="entry name" value="Hypothetical protein af1432"/>
    <property type="match status" value="1"/>
</dbReference>
<gene>
    <name evidence="2" type="primary">ydhJ</name>
    <name evidence="2" type="ORF">GCM10008119_33430</name>
</gene>
<dbReference type="Proteomes" id="UP000645390">
    <property type="component" value="Unassembled WGS sequence"/>
</dbReference>
<protein>
    <recommendedName>
        <fullName evidence="1">HD/PDEase domain-containing protein</fullName>
    </recommendedName>
</protein>
<dbReference type="CDD" id="cd00077">
    <property type="entry name" value="HDc"/>
    <property type="match status" value="1"/>
</dbReference>
<keyword evidence="3" id="KW-1185">Reference proteome</keyword>
<dbReference type="SMART" id="SM00471">
    <property type="entry name" value="HDc"/>
    <property type="match status" value="1"/>
</dbReference>
<dbReference type="InterPro" id="IPR050135">
    <property type="entry name" value="dGTPase-like"/>
</dbReference>
<proteinExistence type="predicted"/>
<evidence type="ECO:0000313" key="2">
    <source>
        <dbReference type="EMBL" id="GGI28595.1"/>
    </source>
</evidence>
<evidence type="ECO:0000259" key="1">
    <source>
        <dbReference type="SMART" id="SM00471"/>
    </source>
</evidence>
<evidence type="ECO:0000313" key="3">
    <source>
        <dbReference type="Proteomes" id="UP000645390"/>
    </source>
</evidence>
<dbReference type="PANTHER" id="PTHR11373">
    <property type="entry name" value="DEOXYNUCLEOSIDE TRIPHOSPHATE TRIPHOSPHOHYDROLASE"/>
    <property type="match status" value="1"/>
</dbReference>
<reference evidence="3" key="1">
    <citation type="journal article" date="2019" name="Int. J. Syst. Evol. Microbiol.">
        <title>The Global Catalogue of Microorganisms (GCM) 10K type strain sequencing project: providing services to taxonomists for standard genome sequencing and annotation.</title>
        <authorList>
            <consortium name="The Broad Institute Genomics Platform"/>
            <consortium name="The Broad Institute Genome Sequencing Center for Infectious Disease"/>
            <person name="Wu L."/>
            <person name="Ma J."/>
        </authorList>
    </citation>
    <scope>NUCLEOTIDE SEQUENCE [LARGE SCALE GENOMIC DNA]</scope>
    <source>
        <strain evidence="3">CCM 8939</strain>
    </source>
</reference>
<accession>A0ABQ2BL77</accession>
<dbReference type="InterPro" id="IPR003607">
    <property type="entry name" value="HD/PDEase_dom"/>
</dbReference>
<dbReference type="SUPFAM" id="SSF109604">
    <property type="entry name" value="HD-domain/PDEase-like"/>
    <property type="match status" value="1"/>
</dbReference>
<feature type="domain" description="HD/PDEase" evidence="1">
    <location>
        <begin position="58"/>
        <end position="171"/>
    </location>
</feature>
<dbReference type="InterPro" id="IPR006674">
    <property type="entry name" value="HD_domain"/>
</dbReference>
<name>A0ABQ2BL77_9SPHI</name>
<dbReference type="PANTHER" id="PTHR11373:SF41">
    <property type="entry name" value="METAL-DEPENDENT PHOSPHOHYDROLASE"/>
    <property type="match status" value="1"/>
</dbReference>
<sequence>MCIDFYNSNNIDMMQVSDFLYSKMELPDVFAELLATDALKRLAGIHQSGAIYLVNPDICHSRLEHAIGVTMLIKKLGGTEIEQIAGLLHDVSHTAFSHVGDYVFDNVDEDYHEKVFAEVLYKSEIPAVLMKFGYSVNQILFSKFDILEQPLPALCADRLDYTLRDGIHAGIISRQRAKEFLRSVILKDGKIAVNDENEVLWINETFKRLNEEVFKLPLYLYANGKMAELIKNLLKKQILSESDLFKTDTMLLNKIRSYTYGYEAVKAIKQLKGFAEFMRHGAVPKVKNRTLNAVLV</sequence>